<protein>
    <submittedName>
        <fullName evidence="1">YbbR-like domain-containing protein</fullName>
    </submittedName>
</protein>
<organism evidence="1 2">
    <name type="scientific">Autumnicola edwardsiae</name>
    <dbReference type="NCBI Taxonomy" id="3075594"/>
    <lineage>
        <taxon>Bacteria</taxon>
        <taxon>Pseudomonadati</taxon>
        <taxon>Bacteroidota</taxon>
        <taxon>Flavobacteriia</taxon>
        <taxon>Flavobacteriales</taxon>
        <taxon>Flavobacteriaceae</taxon>
        <taxon>Autumnicola</taxon>
    </lineage>
</organism>
<name>A0ABU3CTE2_9FLAO</name>
<dbReference type="InterPro" id="IPR053154">
    <property type="entry name" value="c-di-AMP_regulator"/>
</dbReference>
<evidence type="ECO:0000313" key="2">
    <source>
        <dbReference type="Proteomes" id="UP001248819"/>
    </source>
</evidence>
<dbReference type="Gene3D" id="2.170.120.30">
    <property type="match status" value="1"/>
</dbReference>
<keyword evidence="2" id="KW-1185">Reference proteome</keyword>
<sequence length="318" mass="36573">MLNRFKISRGNFKKANVKTFSVFLFFSAITWLLVQLSKEYTQILQIPIQYVNAPLDKSISSEKPGSISMRMQDQGFFILYYQLFKPELHVDLANAEVQGEYLVFRIENNLNEISEELQMDFENSTFLDDQILIPYQPKKEARVAVISNIAVNYAVGYSAGKNVSLEPDSITVSGPQNIIDTITRVQTVRLERNEVNRDIAGTIPIDTTNLGMLSFYQTEVEYALKVDKFTEGSVQIPVEVINVPDNLNLSYFPKRILLYYQVNLDDYEKVKASDFRVVCDYNEVTEGEDYFLAEIVEQPGFITNVRLSERKIQFVIKK</sequence>
<dbReference type="RefSeq" id="WP_311483787.1">
    <property type="nucleotide sequence ID" value="NZ_JAVRHP010000019.1"/>
</dbReference>
<proteinExistence type="predicted"/>
<gene>
    <name evidence="1" type="ORF">RM529_05685</name>
</gene>
<dbReference type="EMBL" id="JAVRHP010000019">
    <property type="protein sequence ID" value="MDT0649626.1"/>
    <property type="molecule type" value="Genomic_DNA"/>
</dbReference>
<evidence type="ECO:0000313" key="1">
    <source>
        <dbReference type="EMBL" id="MDT0649626.1"/>
    </source>
</evidence>
<dbReference type="PANTHER" id="PTHR37804">
    <property type="entry name" value="CDAA REGULATORY PROTEIN CDAR"/>
    <property type="match status" value="1"/>
</dbReference>
<dbReference type="Gene3D" id="2.170.120.40">
    <property type="entry name" value="YbbR-like domain"/>
    <property type="match status" value="1"/>
</dbReference>
<dbReference type="PANTHER" id="PTHR37804:SF1">
    <property type="entry name" value="CDAA REGULATORY PROTEIN CDAR"/>
    <property type="match status" value="1"/>
</dbReference>
<reference evidence="1 2" key="1">
    <citation type="submission" date="2023-09" db="EMBL/GenBank/DDBJ databases">
        <authorList>
            <person name="Rey-Velasco X."/>
        </authorList>
    </citation>
    <scope>NUCLEOTIDE SEQUENCE [LARGE SCALE GENOMIC DNA]</scope>
    <source>
        <strain evidence="1 2">F297</strain>
    </source>
</reference>
<comment type="caution">
    <text evidence="1">The sequence shown here is derived from an EMBL/GenBank/DDBJ whole genome shotgun (WGS) entry which is preliminary data.</text>
</comment>
<accession>A0ABU3CTE2</accession>
<dbReference type="Proteomes" id="UP001248819">
    <property type="component" value="Unassembled WGS sequence"/>
</dbReference>